<proteinExistence type="predicted"/>
<name>A0ABU9GVL2_9GAMM</name>
<keyword evidence="3" id="KW-1185">Reference proteome</keyword>
<protein>
    <recommendedName>
        <fullName evidence="4">Gram-positive cocci surface proteins LPxTG domain-containing protein</fullName>
    </recommendedName>
</protein>
<dbReference type="Proteomes" id="UP001371391">
    <property type="component" value="Unassembled WGS sequence"/>
</dbReference>
<organism evidence="2 3">
    <name type="scientific">Pseudoalteromonas issachenkonii</name>
    <dbReference type="NCBI Taxonomy" id="152297"/>
    <lineage>
        <taxon>Bacteria</taxon>
        <taxon>Pseudomonadati</taxon>
        <taxon>Pseudomonadota</taxon>
        <taxon>Gammaproteobacteria</taxon>
        <taxon>Alteromonadales</taxon>
        <taxon>Pseudoalteromonadaceae</taxon>
        <taxon>Pseudoalteromonas</taxon>
    </lineage>
</organism>
<sequence>MKYGAWVLLLMIFIGLGVLKLNQDEVSGTELIQKTGYIESINCNSGSKGGAPTVTVKSNESIYSYKVLEEFSLRTDCDEKKKDLIGLPVIVSVLPNEKDFAMAYEFTLDGIQIYSLDDVVSSDKETGYTLFLVALVMLGSLFFRRRKDT</sequence>
<comment type="caution">
    <text evidence="2">The sequence shown here is derived from an EMBL/GenBank/DDBJ whole genome shotgun (WGS) entry which is preliminary data.</text>
</comment>
<evidence type="ECO:0000256" key="1">
    <source>
        <dbReference type="SAM" id="Phobius"/>
    </source>
</evidence>
<accession>A0ABU9GVL2</accession>
<dbReference type="RefSeq" id="WP_341601182.1">
    <property type="nucleotide sequence ID" value="NZ_JBAKAW010000001.1"/>
</dbReference>
<reference evidence="2 3" key="1">
    <citation type="submission" date="2024-02" db="EMBL/GenBank/DDBJ databases">
        <title>Bacteria isolated from the canopy kelp, Nereocystis luetkeana.</title>
        <authorList>
            <person name="Pfister C.A."/>
            <person name="Younker I.T."/>
            <person name="Light S.H."/>
        </authorList>
    </citation>
    <scope>NUCLEOTIDE SEQUENCE [LARGE SCALE GENOMIC DNA]</scope>
    <source>
        <strain evidence="2 3">TI.1.03</strain>
    </source>
</reference>
<keyword evidence="1" id="KW-0812">Transmembrane</keyword>
<gene>
    <name evidence="2" type="ORF">V6257_00950</name>
</gene>
<keyword evidence="1" id="KW-0472">Membrane</keyword>
<dbReference type="EMBL" id="JBAKAW010000001">
    <property type="protein sequence ID" value="MEL0653588.1"/>
    <property type="molecule type" value="Genomic_DNA"/>
</dbReference>
<evidence type="ECO:0000313" key="3">
    <source>
        <dbReference type="Proteomes" id="UP001371391"/>
    </source>
</evidence>
<evidence type="ECO:0000313" key="2">
    <source>
        <dbReference type="EMBL" id="MEL0653588.1"/>
    </source>
</evidence>
<keyword evidence="1" id="KW-1133">Transmembrane helix</keyword>
<evidence type="ECO:0008006" key="4">
    <source>
        <dbReference type="Google" id="ProtNLM"/>
    </source>
</evidence>
<feature type="transmembrane region" description="Helical" evidence="1">
    <location>
        <begin position="126"/>
        <end position="143"/>
    </location>
</feature>